<evidence type="ECO:0000313" key="3">
    <source>
        <dbReference type="Proteomes" id="UP000798602"/>
    </source>
</evidence>
<feature type="transmembrane region" description="Helical" evidence="1">
    <location>
        <begin position="161"/>
        <end position="179"/>
    </location>
</feature>
<keyword evidence="3" id="KW-1185">Reference proteome</keyword>
<organism evidence="2 3">
    <name type="scientific">Flavobacterium ichthyis</name>
    <dbReference type="NCBI Taxonomy" id="2698827"/>
    <lineage>
        <taxon>Bacteria</taxon>
        <taxon>Pseudomonadati</taxon>
        <taxon>Bacteroidota</taxon>
        <taxon>Flavobacteriia</taxon>
        <taxon>Flavobacteriales</taxon>
        <taxon>Flavobacteriaceae</taxon>
        <taxon>Flavobacterium</taxon>
    </lineage>
</organism>
<comment type="caution">
    <text evidence="2">The sequence shown here is derived from an EMBL/GenBank/DDBJ whole genome shotgun (WGS) entry which is preliminary data.</text>
</comment>
<sequence length="287" mass="32808">MNSAFEKYKNAVIAKYESEKNGKNADFLFDPTSGNLKKLCLEISLQELAASDKQILEIFFEKRKEGSLSTHIKNIHVDKFKNVSKFFRGEGNPSLASTLNMAALLVGFEDRPFAKFRNKDENKVGESVENKVNNSFVTVTRNETVPVKNVSSDKSFSFSKISLFLVTCVIVSIGGFFYYKSTEKKCMIWNGDHYERINCDDNTTMGIMHYTNIVSLHEETLQNFKKITPDSNTVFFKNGKAVIYYSKPNIKEVEFFSCDGVHPVTKKDLKPVTQYIINKYIIDKPRK</sequence>
<evidence type="ECO:0000256" key="1">
    <source>
        <dbReference type="SAM" id="Phobius"/>
    </source>
</evidence>
<evidence type="ECO:0008006" key="4">
    <source>
        <dbReference type="Google" id="ProtNLM"/>
    </source>
</evidence>
<keyword evidence="1" id="KW-0472">Membrane</keyword>
<gene>
    <name evidence="2" type="ORF">GV828_01490</name>
</gene>
<protein>
    <recommendedName>
        <fullName evidence="4">Transcriptional regulator</fullName>
    </recommendedName>
</protein>
<keyword evidence="1" id="KW-0812">Transmembrane</keyword>
<proteinExistence type="predicted"/>
<evidence type="ECO:0000313" key="2">
    <source>
        <dbReference type="EMBL" id="NBL63867.1"/>
    </source>
</evidence>
<dbReference type="EMBL" id="JAABLM010000001">
    <property type="protein sequence ID" value="NBL63867.1"/>
    <property type="molecule type" value="Genomic_DNA"/>
</dbReference>
<keyword evidence="1" id="KW-1133">Transmembrane helix</keyword>
<accession>A0ABW9Z939</accession>
<name>A0ABW9Z939_9FLAO</name>
<dbReference type="RefSeq" id="WP_166535693.1">
    <property type="nucleotide sequence ID" value="NZ_JAABLM010000001.1"/>
</dbReference>
<reference evidence="3" key="1">
    <citation type="submission" date="2020-01" db="EMBL/GenBank/DDBJ databases">
        <title>Sphingomonas sp. strain CSW-10.</title>
        <authorList>
            <person name="Chen W.-M."/>
        </authorList>
    </citation>
    <scope>NUCLEOTIDE SEQUENCE [LARGE SCALE GENOMIC DNA]</scope>
    <source>
        <strain evidence="3">NST-5</strain>
    </source>
</reference>
<dbReference type="Proteomes" id="UP000798602">
    <property type="component" value="Unassembled WGS sequence"/>
</dbReference>